<keyword evidence="1" id="KW-0812">Transmembrane</keyword>
<evidence type="ECO:0000313" key="2">
    <source>
        <dbReference type="EMBL" id="KOF85385.1"/>
    </source>
</evidence>
<sequence>MSFQLAVVCSLHSVCTRNLTGRQSNKAIELHYILLSQSQFFTKIKFVSKLRFVRKDTSLQIPSWSRVQTLLLPLLYSFSLLLLITISPLLLHI</sequence>
<proteinExistence type="predicted"/>
<feature type="transmembrane region" description="Helical" evidence="1">
    <location>
        <begin position="70"/>
        <end position="91"/>
    </location>
</feature>
<dbReference type="EMBL" id="KQ418908">
    <property type="protein sequence ID" value="KOF85385.1"/>
    <property type="molecule type" value="Genomic_DNA"/>
</dbReference>
<accession>A0A0L8H9F0</accession>
<reference evidence="2" key="1">
    <citation type="submission" date="2015-07" db="EMBL/GenBank/DDBJ databases">
        <title>MeaNS - Measles Nucleotide Surveillance Program.</title>
        <authorList>
            <person name="Tran T."/>
            <person name="Druce J."/>
        </authorList>
    </citation>
    <scope>NUCLEOTIDE SEQUENCE</scope>
    <source>
        <strain evidence="2">UCB-OBI-ISO-001</strain>
        <tissue evidence="2">Gonad</tissue>
    </source>
</reference>
<keyword evidence="1" id="KW-0472">Membrane</keyword>
<protein>
    <submittedName>
        <fullName evidence="2">Uncharacterized protein</fullName>
    </submittedName>
</protein>
<gene>
    <name evidence="2" type="ORF">OCBIM_22020408mg</name>
</gene>
<evidence type="ECO:0000256" key="1">
    <source>
        <dbReference type="SAM" id="Phobius"/>
    </source>
</evidence>
<dbReference type="AlphaFoldDB" id="A0A0L8H9F0"/>
<name>A0A0L8H9F0_OCTBM</name>
<keyword evidence="1" id="KW-1133">Transmembrane helix</keyword>
<organism evidence="2">
    <name type="scientific">Octopus bimaculoides</name>
    <name type="common">California two-spotted octopus</name>
    <dbReference type="NCBI Taxonomy" id="37653"/>
    <lineage>
        <taxon>Eukaryota</taxon>
        <taxon>Metazoa</taxon>
        <taxon>Spiralia</taxon>
        <taxon>Lophotrochozoa</taxon>
        <taxon>Mollusca</taxon>
        <taxon>Cephalopoda</taxon>
        <taxon>Coleoidea</taxon>
        <taxon>Octopodiformes</taxon>
        <taxon>Octopoda</taxon>
        <taxon>Incirrata</taxon>
        <taxon>Octopodidae</taxon>
        <taxon>Octopus</taxon>
    </lineage>
</organism>